<name>A0A4Q7CVE1_9PSED</name>
<accession>A0A4Q7CVE1</accession>
<proteinExistence type="predicted"/>
<dbReference type="SUPFAM" id="SSF88874">
    <property type="entry name" value="Receptor-binding domain of short tail fibre protein gp12"/>
    <property type="match status" value="1"/>
</dbReference>
<feature type="domain" description="Phage tail collar" evidence="1">
    <location>
        <begin position="47"/>
        <end position="88"/>
    </location>
</feature>
<gene>
    <name evidence="2" type="ORF">EUX57_23415</name>
</gene>
<evidence type="ECO:0000313" key="2">
    <source>
        <dbReference type="EMBL" id="RZI29358.1"/>
    </source>
</evidence>
<dbReference type="InterPro" id="IPR037053">
    <property type="entry name" value="Phage_tail_collar_dom_sf"/>
</dbReference>
<dbReference type="EMBL" id="SGFE01000059">
    <property type="protein sequence ID" value="RZI29358.1"/>
    <property type="molecule type" value="Genomic_DNA"/>
</dbReference>
<evidence type="ECO:0000313" key="3">
    <source>
        <dbReference type="Proteomes" id="UP000293369"/>
    </source>
</evidence>
<reference evidence="2 3" key="1">
    <citation type="submission" date="2019-02" db="EMBL/GenBank/DDBJ databases">
        <title>Pseudomonas spp from wheat grain.</title>
        <authorList>
            <person name="Cho G.-S."/>
            <person name="Franz C.M.A.P."/>
        </authorList>
    </citation>
    <scope>NUCLEOTIDE SEQUENCE [LARGE SCALE GENOMIC DNA]</scope>
    <source>
        <strain evidence="2 3">133NRW</strain>
    </source>
</reference>
<dbReference type="AlphaFoldDB" id="A0A4Q7CVE1"/>
<protein>
    <submittedName>
        <fullName evidence="2">Tail fiber protein</fullName>
    </submittedName>
</protein>
<dbReference type="Proteomes" id="UP000293369">
    <property type="component" value="Unassembled WGS sequence"/>
</dbReference>
<dbReference type="Gene3D" id="3.90.1340.10">
    <property type="entry name" value="Phage tail collar domain"/>
    <property type="match status" value="1"/>
</dbReference>
<dbReference type="InterPro" id="IPR011083">
    <property type="entry name" value="Phage_tail_collar_dom"/>
</dbReference>
<dbReference type="Pfam" id="PF07484">
    <property type="entry name" value="Collar"/>
    <property type="match status" value="1"/>
</dbReference>
<organism evidence="2 3">
    <name type="scientific">Pseudomonas orientalis</name>
    <dbReference type="NCBI Taxonomy" id="76758"/>
    <lineage>
        <taxon>Bacteria</taxon>
        <taxon>Pseudomonadati</taxon>
        <taxon>Pseudomonadota</taxon>
        <taxon>Gammaproteobacteria</taxon>
        <taxon>Pseudomonadales</taxon>
        <taxon>Pseudomonadaceae</taxon>
        <taxon>Pseudomonas</taxon>
    </lineage>
</organism>
<sequence>MGLVSDGSLPVGAVTAFAGAVGTPVPNTAKPADVTADSSLLPIEAWGWMLCDGRELEVSVYEELHAMLGYLYGGSGATFHIPDYRGTFLRGNDCGALKDPDTAIRTDPTGSAKVKAGIGSRQTAAMLTHEHTYQTVPVAVQIVEAGSADSATPGQSVTSAPTDAQGNVLSAGVSQFETRPSNIAVNYLIKFTSGAGSPWAQLWL</sequence>
<comment type="caution">
    <text evidence="2">The sequence shown here is derived from an EMBL/GenBank/DDBJ whole genome shotgun (WGS) entry which is preliminary data.</text>
</comment>
<evidence type="ECO:0000259" key="1">
    <source>
        <dbReference type="Pfam" id="PF07484"/>
    </source>
</evidence>